<comment type="cofactor">
    <cofactor evidence="1 2">
        <name>Zn(2+)</name>
        <dbReference type="ChEBI" id="CHEBI:29105"/>
    </cofactor>
    <text evidence="1 2">Binds 1 zinc ion per subunit.</text>
</comment>
<dbReference type="SMART" id="SM00235">
    <property type="entry name" value="ZnMc"/>
    <property type="match status" value="1"/>
</dbReference>
<evidence type="ECO:0000313" key="4">
    <source>
        <dbReference type="Ensembl" id="ENSDLAP00005027395.2"/>
    </source>
</evidence>
<reference evidence="4" key="2">
    <citation type="submission" date="2025-09" db="UniProtKB">
        <authorList>
            <consortium name="Ensembl"/>
        </authorList>
    </citation>
    <scope>IDENTIFICATION</scope>
</reference>
<keyword evidence="1 2" id="KW-0645">Protease</keyword>
<sequence>QDDMIVQEGDILIPCNNEMVSMFIPLTAYQESNIYAAFKMISDFTCIRFQRHTTEFNYLKFKDGNGCASFVGCRGGPQPVYYSRTCSVGNLCHELIHALGLHHEHTRQDRDQYINVQWQNIKPGRQKNFEVKSGNTLNLPYDLNSIMHYGKFFFSVNGNPTVLPSYSGEQMGQRTHLSPLDIQKLNKLYHCGNNLYTTVSHNSVLMYDQQSNAYLEKYSSNTNTFLFSDQRSKWH</sequence>
<evidence type="ECO:0000256" key="1">
    <source>
        <dbReference type="PROSITE-ProRule" id="PRU01211"/>
    </source>
</evidence>
<dbReference type="SUPFAM" id="SSF55486">
    <property type="entry name" value="Metalloproteases ('zincins'), catalytic domain"/>
    <property type="match status" value="1"/>
</dbReference>
<feature type="binding site" evidence="1">
    <location>
        <position position="103"/>
    </location>
    <ligand>
        <name>Zn(2+)</name>
        <dbReference type="ChEBI" id="CHEBI:29105"/>
        <note>catalytic</note>
    </ligand>
</feature>
<name>A0A8C4F1M1_DICLA</name>
<dbReference type="PROSITE" id="PS51864">
    <property type="entry name" value="ASTACIN"/>
    <property type="match status" value="1"/>
</dbReference>
<dbReference type="Pfam" id="PF01400">
    <property type="entry name" value="Astacin"/>
    <property type="match status" value="1"/>
</dbReference>
<dbReference type="PANTHER" id="PTHR10127">
    <property type="entry name" value="DISCOIDIN, CUB, EGF, LAMININ , AND ZINC METALLOPROTEASE DOMAIN CONTAINING"/>
    <property type="match status" value="1"/>
</dbReference>
<keyword evidence="1 2" id="KW-0862">Zinc</keyword>
<accession>A0A8C4F1M1</accession>
<dbReference type="AlphaFoldDB" id="A0A8C4F1M1"/>
<comment type="caution">
    <text evidence="1">Lacks conserved residue(s) required for the propagation of feature annotation.</text>
</comment>
<evidence type="ECO:0000313" key="5">
    <source>
        <dbReference type="Proteomes" id="UP000694389"/>
    </source>
</evidence>
<evidence type="ECO:0000256" key="2">
    <source>
        <dbReference type="RuleBase" id="RU361183"/>
    </source>
</evidence>
<keyword evidence="1 2" id="KW-0479">Metal-binding</keyword>
<dbReference type="GeneTree" id="ENSGT00940000154856"/>
<dbReference type="Proteomes" id="UP000694389">
    <property type="component" value="Unassembled WGS sequence"/>
</dbReference>
<dbReference type="PRINTS" id="PR00480">
    <property type="entry name" value="ASTACIN"/>
</dbReference>
<proteinExistence type="predicted"/>
<keyword evidence="1 2" id="KW-0378">Hydrolase</keyword>
<dbReference type="InterPro" id="IPR001506">
    <property type="entry name" value="Peptidase_M12A"/>
</dbReference>
<dbReference type="GO" id="GO:0004222">
    <property type="term" value="F:metalloendopeptidase activity"/>
    <property type="evidence" value="ECO:0007669"/>
    <property type="project" value="UniProtKB-UniRule"/>
</dbReference>
<dbReference type="InterPro" id="IPR024079">
    <property type="entry name" value="MetalloPept_cat_dom_sf"/>
</dbReference>
<feature type="active site" evidence="1">
    <location>
        <position position="94"/>
    </location>
</feature>
<dbReference type="GO" id="GO:0008270">
    <property type="term" value="F:zinc ion binding"/>
    <property type="evidence" value="ECO:0007669"/>
    <property type="project" value="UniProtKB-UniRule"/>
</dbReference>
<feature type="domain" description="Peptidase M12A" evidence="3">
    <location>
        <begin position="3"/>
        <end position="192"/>
    </location>
</feature>
<organism evidence="4 5">
    <name type="scientific">Dicentrarchus labrax</name>
    <name type="common">European seabass</name>
    <name type="synonym">Morone labrax</name>
    <dbReference type="NCBI Taxonomy" id="13489"/>
    <lineage>
        <taxon>Eukaryota</taxon>
        <taxon>Metazoa</taxon>
        <taxon>Chordata</taxon>
        <taxon>Craniata</taxon>
        <taxon>Vertebrata</taxon>
        <taxon>Euteleostomi</taxon>
        <taxon>Actinopterygii</taxon>
        <taxon>Neopterygii</taxon>
        <taxon>Teleostei</taxon>
        <taxon>Neoteleostei</taxon>
        <taxon>Acanthomorphata</taxon>
        <taxon>Eupercaria</taxon>
        <taxon>Moronidae</taxon>
        <taxon>Dicentrarchus</taxon>
    </lineage>
</organism>
<evidence type="ECO:0000259" key="3">
    <source>
        <dbReference type="PROSITE" id="PS51864"/>
    </source>
</evidence>
<dbReference type="PANTHER" id="PTHR10127:SF870">
    <property type="entry name" value="METALLOENDOPEPTIDASE"/>
    <property type="match status" value="1"/>
</dbReference>
<dbReference type="EC" id="3.4.24.-" evidence="2"/>
<dbReference type="GO" id="GO:0006508">
    <property type="term" value="P:proteolysis"/>
    <property type="evidence" value="ECO:0007669"/>
    <property type="project" value="UniProtKB-KW"/>
</dbReference>
<dbReference type="InterPro" id="IPR006026">
    <property type="entry name" value="Peptidase_Metallo"/>
</dbReference>
<dbReference type="Ensembl" id="ENSDLAT00005029217.2">
    <property type="protein sequence ID" value="ENSDLAP00005027395.2"/>
    <property type="gene ID" value="ENSDLAG00005012302.2"/>
</dbReference>
<feature type="binding site" evidence="1">
    <location>
        <position position="93"/>
    </location>
    <ligand>
        <name>Zn(2+)</name>
        <dbReference type="ChEBI" id="CHEBI:29105"/>
        <note>catalytic</note>
    </ligand>
</feature>
<reference evidence="4" key="1">
    <citation type="submission" date="2025-08" db="UniProtKB">
        <authorList>
            <consortium name="Ensembl"/>
        </authorList>
    </citation>
    <scope>IDENTIFICATION</scope>
</reference>
<protein>
    <recommendedName>
        <fullName evidence="2">Metalloendopeptidase</fullName>
        <ecNumber evidence="2">3.4.24.-</ecNumber>
    </recommendedName>
</protein>
<dbReference type="CDD" id="cd04280">
    <property type="entry name" value="ZnMc_astacin_like"/>
    <property type="match status" value="1"/>
</dbReference>
<keyword evidence="1 2" id="KW-0482">Metalloprotease</keyword>
<dbReference type="Gene3D" id="3.40.390.10">
    <property type="entry name" value="Collagenase (Catalytic Domain)"/>
    <property type="match status" value="1"/>
</dbReference>
<feature type="binding site" evidence="1">
    <location>
        <position position="97"/>
    </location>
    <ligand>
        <name>Zn(2+)</name>
        <dbReference type="ChEBI" id="CHEBI:29105"/>
        <note>catalytic</note>
    </ligand>
</feature>
<dbReference type="InterPro" id="IPR034035">
    <property type="entry name" value="Astacin-like_dom"/>
</dbReference>
<keyword evidence="5" id="KW-1185">Reference proteome</keyword>